<keyword evidence="2" id="KW-0238">DNA-binding</keyword>
<dbReference type="InterPro" id="IPR000485">
    <property type="entry name" value="AsnC-type_HTH_dom"/>
</dbReference>
<gene>
    <name evidence="5" type="ORF">COO09_24400</name>
</gene>
<keyword evidence="1" id="KW-0805">Transcription regulation</keyword>
<dbReference type="EMBL" id="NWUF01000055">
    <property type="protein sequence ID" value="PCE39658.1"/>
    <property type="molecule type" value="Genomic_DNA"/>
</dbReference>
<accession>A0A2A4FQD8</accession>
<dbReference type="PANTHER" id="PTHR30154">
    <property type="entry name" value="LEUCINE-RESPONSIVE REGULATORY PROTEIN"/>
    <property type="match status" value="1"/>
</dbReference>
<dbReference type="SMART" id="SM00344">
    <property type="entry name" value="HTH_ASNC"/>
    <property type="match status" value="1"/>
</dbReference>
<name>A0A2A4FQD8_9SPHN</name>
<dbReference type="InterPro" id="IPR036388">
    <property type="entry name" value="WH-like_DNA-bd_sf"/>
</dbReference>
<evidence type="ECO:0000256" key="1">
    <source>
        <dbReference type="ARBA" id="ARBA00023015"/>
    </source>
</evidence>
<feature type="domain" description="HTH asnC-type" evidence="4">
    <location>
        <begin position="1"/>
        <end position="64"/>
    </location>
</feature>
<evidence type="ECO:0000313" key="5">
    <source>
        <dbReference type="EMBL" id="PCE39658.1"/>
    </source>
</evidence>
<evidence type="ECO:0000256" key="3">
    <source>
        <dbReference type="ARBA" id="ARBA00023163"/>
    </source>
</evidence>
<dbReference type="PROSITE" id="PS00519">
    <property type="entry name" value="HTH_ASNC_1"/>
    <property type="match status" value="1"/>
</dbReference>
<dbReference type="InterPro" id="IPR036390">
    <property type="entry name" value="WH_DNA-bd_sf"/>
</dbReference>
<dbReference type="InterPro" id="IPR019885">
    <property type="entry name" value="Tscrpt_reg_HTH_AsnC-type_CS"/>
</dbReference>
<reference evidence="5 6" key="1">
    <citation type="submission" date="2017-09" db="EMBL/GenBank/DDBJ databases">
        <title>The Catabolism of 3,6-Dichlorosalicylic acid is Initiated by the Cytochrome P450 Monooxygenase DsmABC in Rhizorhabdus dicambivorans Ndbn-20.</title>
        <authorList>
            <person name="Na L."/>
        </authorList>
    </citation>
    <scope>NUCLEOTIDE SEQUENCE [LARGE SCALE GENOMIC DNA]</scope>
    <source>
        <strain evidence="5 6">Ndbn-20m</strain>
    </source>
</reference>
<proteinExistence type="predicted"/>
<evidence type="ECO:0000313" key="6">
    <source>
        <dbReference type="Proteomes" id="UP000218934"/>
    </source>
</evidence>
<keyword evidence="3" id="KW-0804">Transcription</keyword>
<evidence type="ECO:0000256" key="2">
    <source>
        <dbReference type="ARBA" id="ARBA00023125"/>
    </source>
</evidence>
<dbReference type="PRINTS" id="PR00033">
    <property type="entry name" value="HTHASNC"/>
</dbReference>
<dbReference type="Pfam" id="PF13412">
    <property type="entry name" value="HTH_24"/>
    <property type="match status" value="1"/>
</dbReference>
<dbReference type="GO" id="GO:0043200">
    <property type="term" value="P:response to amino acid"/>
    <property type="evidence" value="ECO:0007669"/>
    <property type="project" value="TreeGrafter"/>
</dbReference>
<dbReference type="GO" id="GO:0005829">
    <property type="term" value="C:cytosol"/>
    <property type="evidence" value="ECO:0007669"/>
    <property type="project" value="TreeGrafter"/>
</dbReference>
<dbReference type="OrthoDB" id="9813313at2"/>
<dbReference type="SUPFAM" id="SSF54909">
    <property type="entry name" value="Dimeric alpha+beta barrel"/>
    <property type="match status" value="1"/>
</dbReference>
<dbReference type="SUPFAM" id="SSF46785">
    <property type="entry name" value="Winged helix' DNA-binding domain"/>
    <property type="match status" value="1"/>
</dbReference>
<dbReference type="GO" id="GO:0006355">
    <property type="term" value="P:regulation of DNA-templated transcription"/>
    <property type="evidence" value="ECO:0007669"/>
    <property type="project" value="UniProtKB-ARBA"/>
</dbReference>
<dbReference type="Pfam" id="PF01037">
    <property type="entry name" value="AsnC_trans_reg"/>
    <property type="match status" value="1"/>
</dbReference>
<dbReference type="Gene3D" id="3.30.70.920">
    <property type="match status" value="1"/>
</dbReference>
<dbReference type="KEGG" id="rdi:CMV14_16015"/>
<protein>
    <submittedName>
        <fullName evidence="5">Lrp/AsnC family transcriptional regulator</fullName>
    </submittedName>
</protein>
<dbReference type="InterPro" id="IPR019887">
    <property type="entry name" value="Tscrpt_reg_AsnC/Lrp_C"/>
</dbReference>
<dbReference type="PROSITE" id="PS50956">
    <property type="entry name" value="HTH_ASNC_2"/>
    <property type="match status" value="1"/>
</dbReference>
<dbReference type="InterPro" id="IPR011991">
    <property type="entry name" value="ArsR-like_HTH"/>
</dbReference>
<dbReference type="Gene3D" id="1.10.10.10">
    <property type="entry name" value="Winged helix-like DNA-binding domain superfamily/Winged helix DNA-binding domain"/>
    <property type="match status" value="1"/>
</dbReference>
<evidence type="ECO:0000259" key="4">
    <source>
        <dbReference type="PROSITE" id="PS50956"/>
    </source>
</evidence>
<organism evidence="5 6">
    <name type="scientific">Rhizorhabdus dicambivorans</name>
    <dbReference type="NCBI Taxonomy" id="1850238"/>
    <lineage>
        <taxon>Bacteria</taxon>
        <taxon>Pseudomonadati</taxon>
        <taxon>Pseudomonadota</taxon>
        <taxon>Alphaproteobacteria</taxon>
        <taxon>Sphingomonadales</taxon>
        <taxon>Sphingomonadaceae</taxon>
        <taxon>Rhizorhabdus</taxon>
    </lineage>
</organism>
<dbReference type="GO" id="GO:0043565">
    <property type="term" value="F:sequence-specific DNA binding"/>
    <property type="evidence" value="ECO:0007669"/>
    <property type="project" value="InterPro"/>
</dbReference>
<keyword evidence="6" id="KW-1185">Reference proteome</keyword>
<dbReference type="InterPro" id="IPR019888">
    <property type="entry name" value="Tscrpt_reg_AsnC-like"/>
</dbReference>
<sequence length="155" mass="16866">MTLGALDRKILDRLQQNGRISNVALAEQIGMSPSPCLRRLKQLEDSGVIKGYTAILDRVAVGQGLLAFVEVKVPQVPGEPIIERFSEAVLREPAIVGCYVTAGQFDFLLKVVTADMLSYGQLAQNVILRLPGVQDTRTTFVLETIKETTAVPITA</sequence>
<dbReference type="AlphaFoldDB" id="A0A2A4FQD8"/>
<dbReference type="InterPro" id="IPR011008">
    <property type="entry name" value="Dimeric_a/b-barrel"/>
</dbReference>
<dbReference type="CDD" id="cd00090">
    <property type="entry name" value="HTH_ARSR"/>
    <property type="match status" value="1"/>
</dbReference>
<comment type="caution">
    <text evidence="5">The sequence shown here is derived from an EMBL/GenBank/DDBJ whole genome shotgun (WGS) entry which is preliminary data.</text>
</comment>
<dbReference type="PANTHER" id="PTHR30154:SF34">
    <property type="entry name" value="TRANSCRIPTIONAL REGULATOR AZLB"/>
    <property type="match status" value="1"/>
</dbReference>
<dbReference type="Proteomes" id="UP000218934">
    <property type="component" value="Unassembled WGS sequence"/>
</dbReference>